<gene>
    <name evidence="9" type="ORF">SAMN05660831_00932</name>
</gene>
<organism evidence="9 10">
    <name type="scientific">Thiohalospira halophila DSM 15071</name>
    <dbReference type="NCBI Taxonomy" id="1123397"/>
    <lineage>
        <taxon>Bacteria</taxon>
        <taxon>Pseudomonadati</taxon>
        <taxon>Pseudomonadota</taxon>
        <taxon>Gammaproteobacteria</taxon>
        <taxon>Thiohalospirales</taxon>
        <taxon>Thiohalospiraceae</taxon>
        <taxon>Thiohalospira</taxon>
    </lineage>
</organism>
<dbReference type="CDD" id="cd01949">
    <property type="entry name" value="GGDEF"/>
    <property type="match status" value="1"/>
</dbReference>
<dbReference type="EC" id="2.7.7.65" evidence="2"/>
<name>A0A1I1Q1H0_9GAMM</name>
<dbReference type="NCBIfam" id="TIGR00254">
    <property type="entry name" value="GGDEF"/>
    <property type="match status" value="1"/>
</dbReference>
<dbReference type="Pfam" id="PF13426">
    <property type="entry name" value="PAS_9"/>
    <property type="match status" value="1"/>
</dbReference>
<sequence length="443" mass="47373">MGTSETDDPGKQTAVRQVMARGWVRCTPETPLSTVAAAMEERGAEVAVVAEAAGETGADPGPAGMGFVSTETILGMVAAGRGAGDPEVGTVATRPLPCVAADDTVEHARHRLEALGAARLGVTGRDGSLVGLVDRRSLERAAAALPPPPAVTLPEGELATLYTMAPLAILLTRFEDGCILEANPATRALLGYGPEEVTGLGLADLTPAEAQAEEALQHRRLRTHGRCGPYELELLRANGEQVPVLVNGVRVEASDGEPRAWYLLQDIAERKALERELAHRATHDPLTGAFNRIPFEERIDAEMERVARYATALGFLVIDIDHFKAINDTHGHDVGDRVLVEVARRLRDIIRGSDLLARWGGEEFVVLLPETDLFGALELGERLREAIADRSFEEAGTITVSIGVAQAVPGESVRRLFSRADAALYRAKAEGRNRVLPADLVAP</sequence>
<dbReference type="Gene3D" id="3.30.450.20">
    <property type="entry name" value="PAS domain"/>
    <property type="match status" value="1"/>
</dbReference>
<dbReference type="CDD" id="cd02205">
    <property type="entry name" value="CBS_pair_SF"/>
    <property type="match status" value="1"/>
</dbReference>
<evidence type="ECO:0000259" key="5">
    <source>
        <dbReference type="PROSITE" id="PS50112"/>
    </source>
</evidence>
<dbReference type="PROSITE" id="PS51371">
    <property type="entry name" value="CBS"/>
    <property type="match status" value="1"/>
</dbReference>
<dbReference type="GO" id="GO:1902201">
    <property type="term" value="P:negative regulation of bacterial-type flagellum-dependent cell motility"/>
    <property type="evidence" value="ECO:0007669"/>
    <property type="project" value="TreeGrafter"/>
</dbReference>
<dbReference type="RefSeq" id="WP_093427592.1">
    <property type="nucleotide sequence ID" value="NZ_FOMJ01000002.1"/>
</dbReference>
<evidence type="ECO:0000256" key="1">
    <source>
        <dbReference type="ARBA" id="ARBA00001946"/>
    </source>
</evidence>
<evidence type="ECO:0000259" key="6">
    <source>
        <dbReference type="PROSITE" id="PS50113"/>
    </source>
</evidence>
<feature type="domain" description="CBS" evidence="8">
    <location>
        <begin position="92"/>
        <end position="149"/>
    </location>
</feature>
<dbReference type="SUPFAM" id="SSF55785">
    <property type="entry name" value="PYP-like sensor domain (PAS domain)"/>
    <property type="match status" value="1"/>
</dbReference>
<evidence type="ECO:0000259" key="8">
    <source>
        <dbReference type="PROSITE" id="PS51371"/>
    </source>
</evidence>
<dbReference type="SUPFAM" id="SSF55073">
    <property type="entry name" value="Nucleotide cyclase"/>
    <property type="match status" value="1"/>
</dbReference>
<evidence type="ECO:0000313" key="10">
    <source>
        <dbReference type="Proteomes" id="UP000198611"/>
    </source>
</evidence>
<dbReference type="InterPro" id="IPR050469">
    <property type="entry name" value="Diguanylate_Cyclase"/>
</dbReference>
<feature type="domain" description="PAS" evidence="5">
    <location>
        <begin position="175"/>
        <end position="199"/>
    </location>
</feature>
<dbReference type="SMART" id="SM00091">
    <property type="entry name" value="PAS"/>
    <property type="match status" value="1"/>
</dbReference>
<dbReference type="Gene3D" id="3.10.580.10">
    <property type="entry name" value="CBS-domain"/>
    <property type="match status" value="1"/>
</dbReference>
<feature type="domain" description="GGDEF" evidence="7">
    <location>
        <begin position="311"/>
        <end position="440"/>
    </location>
</feature>
<evidence type="ECO:0000256" key="2">
    <source>
        <dbReference type="ARBA" id="ARBA00012528"/>
    </source>
</evidence>
<dbReference type="SMART" id="SM00267">
    <property type="entry name" value="GGDEF"/>
    <property type="match status" value="1"/>
</dbReference>
<dbReference type="PROSITE" id="PS50887">
    <property type="entry name" value="GGDEF"/>
    <property type="match status" value="1"/>
</dbReference>
<dbReference type="InterPro" id="IPR035965">
    <property type="entry name" value="PAS-like_dom_sf"/>
</dbReference>
<dbReference type="InterPro" id="IPR029787">
    <property type="entry name" value="Nucleotide_cyclase"/>
</dbReference>
<dbReference type="SUPFAM" id="SSF54631">
    <property type="entry name" value="CBS-domain pair"/>
    <property type="match status" value="1"/>
</dbReference>
<dbReference type="AlphaFoldDB" id="A0A1I1Q1H0"/>
<evidence type="ECO:0000256" key="4">
    <source>
        <dbReference type="PROSITE-ProRule" id="PRU00703"/>
    </source>
</evidence>
<dbReference type="PROSITE" id="PS50113">
    <property type="entry name" value="PAC"/>
    <property type="match status" value="1"/>
</dbReference>
<dbReference type="PANTHER" id="PTHR45138">
    <property type="entry name" value="REGULATORY COMPONENTS OF SENSORY TRANSDUCTION SYSTEM"/>
    <property type="match status" value="1"/>
</dbReference>
<dbReference type="FunFam" id="3.30.70.270:FF:000001">
    <property type="entry name" value="Diguanylate cyclase domain protein"/>
    <property type="match status" value="1"/>
</dbReference>
<feature type="domain" description="PAC" evidence="6">
    <location>
        <begin position="228"/>
        <end position="279"/>
    </location>
</feature>
<dbReference type="EMBL" id="FOMJ01000002">
    <property type="protein sequence ID" value="SFD15899.1"/>
    <property type="molecule type" value="Genomic_DNA"/>
</dbReference>
<dbReference type="NCBIfam" id="TIGR00229">
    <property type="entry name" value="sensory_box"/>
    <property type="match status" value="1"/>
</dbReference>
<dbReference type="GO" id="GO:0052621">
    <property type="term" value="F:diguanylate cyclase activity"/>
    <property type="evidence" value="ECO:0007669"/>
    <property type="project" value="UniProtKB-EC"/>
</dbReference>
<dbReference type="InterPro" id="IPR000160">
    <property type="entry name" value="GGDEF_dom"/>
</dbReference>
<dbReference type="InterPro" id="IPR046342">
    <property type="entry name" value="CBS_dom_sf"/>
</dbReference>
<accession>A0A1I1Q1H0</accession>
<evidence type="ECO:0000259" key="7">
    <source>
        <dbReference type="PROSITE" id="PS50887"/>
    </source>
</evidence>
<comment type="catalytic activity">
    <reaction evidence="3">
        <text>2 GTP = 3',3'-c-di-GMP + 2 diphosphate</text>
        <dbReference type="Rhea" id="RHEA:24898"/>
        <dbReference type="ChEBI" id="CHEBI:33019"/>
        <dbReference type="ChEBI" id="CHEBI:37565"/>
        <dbReference type="ChEBI" id="CHEBI:58805"/>
        <dbReference type="EC" id="2.7.7.65"/>
    </reaction>
</comment>
<dbReference type="PANTHER" id="PTHR45138:SF9">
    <property type="entry name" value="DIGUANYLATE CYCLASE DGCM-RELATED"/>
    <property type="match status" value="1"/>
</dbReference>
<keyword evidence="10" id="KW-1185">Reference proteome</keyword>
<evidence type="ECO:0000313" key="9">
    <source>
        <dbReference type="EMBL" id="SFD15899.1"/>
    </source>
</evidence>
<reference evidence="9 10" key="1">
    <citation type="submission" date="2016-10" db="EMBL/GenBank/DDBJ databases">
        <authorList>
            <person name="de Groot N.N."/>
        </authorList>
    </citation>
    <scope>NUCLEOTIDE SEQUENCE [LARGE SCALE GENOMIC DNA]</scope>
    <source>
        <strain evidence="9 10">HL3</strain>
    </source>
</reference>
<keyword evidence="4" id="KW-0129">CBS domain</keyword>
<dbReference type="Pfam" id="PF00571">
    <property type="entry name" value="CBS"/>
    <property type="match status" value="1"/>
</dbReference>
<comment type="cofactor">
    <cofactor evidence="1">
        <name>Mg(2+)</name>
        <dbReference type="ChEBI" id="CHEBI:18420"/>
    </cofactor>
</comment>
<dbReference type="OrthoDB" id="5645859at2"/>
<protein>
    <recommendedName>
        <fullName evidence="2">diguanylate cyclase</fullName>
        <ecNumber evidence="2">2.7.7.65</ecNumber>
    </recommendedName>
</protein>
<dbReference type="STRING" id="1123397.SAMN05660831_00932"/>
<evidence type="ECO:0000256" key="3">
    <source>
        <dbReference type="ARBA" id="ARBA00034247"/>
    </source>
</evidence>
<dbReference type="CDD" id="cd00130">
    <property type="entry name" value="PAS"/>
    <property type="match status" value="1"/>
</dbReference>
<dbReference type="Pfam" id="PF00990">
    <property type="entry name" value="GGDEF"/>
    <property type="match status" value="1"/>
</dbReference>
<proteinExistence type="predicted"/>
<dbReference type="Gene3D" id="3.30.70.270">
    <property type="match status" value="1"/>
</dbReference>
<dbReference type="PROSITE" id="PS50112">
    <property type="entry name" value="PAS"/>
    <property type="match status" value="1"/>
</dbReference>
<dbReference type="Proteomes" id="UP000198611">
    <property type="component" value="Unassembled WGS sequence"/>
</dbReference>
<dbReference type="InterPro" id="IPR043128">
    <property type="entry name" value="Rev_trsase/Diguanyl_cyclase"/>
</dbReference>
<dbReference type="GO" id="GO:0005886">
    <property type="term" value="C:plasma membrane"/>
    <property type="evidence" value="ECO:0007669"/>
    <property type="project" value="TreeGrafter"/>
</dbReference>
<dbReference type="InterPro" id="IPR000700">
    <property type="entry name" value="PAS-assoc_C"/>
</dbReference>
<dbReference type="InterPro" id="IPR000014">
    <property type="entry name" value="PAS"/>
</dbReference>
<dbReference type="GO" id="GO:0043709">
    <property type="term" value="P:cell adhesion involved in single-species biofilm formation"/>
    <property type="evidence" value="ECO:0007669"/>
    <property type="project" value="TreeGrafter"/>
</dbReference>
<dbReference type="InterPro" id="IPR000644">
    <property type="entry name" value="CBS_dom"/>
</dbReference>